<name>A0A9P8L661_9PEZI</name>
<dbReference type="OrthoDB" id="10257314at2759"/>
<dbReference type="Pfam" id="PF23395">
    <property type="entry name" value="SAM_6"/>
    <property type="match status" value="1"/>
</dbReference>
<organism evidence="4 5">
    <name type="scientific">Glutinoglossum americanum</name>
    <dbReference type="NCBI Taxonomy" id="1670608"/>
    <lineage>
        <taxon>Eukaryota</taxon>
        <taxon>Fungi</taxon>
        <taxon>Dikarya</taxon>
        <taxon>Ascomycota</taxon>
        <taxon>Pezizomycotina</taxon>
        <taxon>Geoglossomycetes</taxon>
        <taxon>Geoglossales</taxon>
        <taxon>Geoglossaceae</taxon>
        <taxon>Glutinoglossum</taxon>
    </lineage>
</organism>
<dbReference type="Proteomes" id="UP000698800">
    <property type="component" value="Unassembled WGS sequence"/>
</dbReference>
<evidence type="ECO:0000259" key="3">
    <source>
        <dbReference type="Pfam" id="PF23395"/>
    </source>
</evidence>
<proteinExistence type="predicted"/>
<evidence type="ECO:0000256" key="1">
    <source>
        <dbReference type="SAM" id="MobiDB-lite"/>
    </source>
</evidence>
<dbReference type="AlphaFoldDB" id="A0A9P8L661"/>
<sequence length="937" mass="104052">MEEQEKLALVEYARFHGLAQDHRAVPPLFSSSIPSPPRDYLLQLADPDDVPHLELPPTFTTQERLSLDRDAAVLLSSCLWNVEFELPQEELSDFSGQRRGKDSKVELPILRTDHELDMRNFMRKFGRKVVPDLSGDNIPFEEVNEENDEGLSWPLASLNLPKIFEEKLKYEKLEVSMDAILHLQAIIRGESCTEDELAAIRGDSQYNKVLRPELITPPLLPLSPLIAPFLPSSSGGRLELLSDHTSPTADDNRQFTEMLMGQDRLTLMQEGARDGEGDSLDMADNTISDVIGQSLSPFDGAFEEGLSSPPRKYPPASKLVVEGPLTPLRPIMPHSAAAKRVSFQEMLQEINIDVPSQKDEKESSDVEFEAFLSGTVMPTAEKVNRKLAQEQLQGSDSTLRVEVPTMDFSLNAAPWQIYNSARRPNEQGNTISQQKLLIQDIKRIYEKDQRWLGAGRVDNGLKWVPFPVEFGRVALKEVIHDDGPTGQYLAGLGSTETVDFESLTWKPEGLQILNDDDEELDEQALSEGSRCSAQDLATLLKKRDSGVDVDGSGASKRIKANAGAHKCKQAQSNELSYQGPQEMEGSLLLGGCSTAAAIESFMHLRGVPYKARSPDIPPMESQIPKTGRNTGQKSDVREQPPSFVEIRSVGLSEGVSRLPLTQVLTPPVGPRPFVVSSALLAQRRLMRRIRSMYAEAVFIERDFTLQHMPTHSQLGGASKIVPIELGEEADLIVSPSTGVIWTTLQKIKQRPLPGQSQKPGFREKVTRLSQRYERLVVLVSEGRISDSSAGVYGENTEAIEGLNDKDCDALVELMGFAMASNDEIAVMFASGGEEELAEWIVALMVKYGVSGEEAKLLQEETLWEIFLRYAGVNAFAAQVILSKLKQQDNGMAGESESDFGLMEFVKMTPQERLERFEHLLGGRKLLERAGTQINMKW</sequence>
<reference evidence="4" key="1">
    <citation type="submission" date="2021-03" db="EMBL/GenBank/DDBJ databases">
        <title>Comparative genomics and phylogenomic investigation of the class Geoglossomycetes provide insights into ecological specialization and systematics.</title>
        <authorList>
            <person name="Melie T."/>
            <person name="Pirro S."/>
            <person name="Miller A.N."/>
            <person name="Quandt A."/>
        </authorList>
    </citation>
    <scope>NUCLEOTIDE SEQUENCE</scope>
    <source>
        <strain evidence="4">GBOQ0MN5Z8</strain>
    </source>
</reference>
<keyword evidence="5" id="KW-1185">Reference proteome</keyword>
<dbReference type="InterPro" id="IPR055528">
    <property type="entry name" value="DUF7102"/>
</dbReference>
<dbReference type="Pfam" id="PF23394">
    <property type="entry name" value="DUF7102"/>
    <property type="match status" value="1"/>
</dbReference>
<protein>
    <submittedName>
        <fullName evidence="4">Uncharacterized protein</fullName>
    </submittedName>
</protein>
<evidence type="ECO:0000313" key="4">
    <source>
        <dbReference type="EMBL" id="KAH0547654.1"/>
    </source>
</evidence>
<evidence type="ECO:0000313" key="5">
    <source>
        <dbReference type="Proteomes" id="UP000698800"/>
    </source>
</evidence>
<evidence type="ECO:0000259" key="2">
    <source>
        <dbReference type="Pfam" id="PF23394"/>
    </source>
</evidence>
<feature type="region of interest" description="Disordered" evidence="1">
    <location>
        <begin position="613"/>
        <end position="640"/>
    </location>
</feature>
<feature type="domain" description="SAM-like" evidence="3">
    <location>
        <begin position="857"/>
        <end position="931"/>
    </location>
</feature>
<gene>
    <name evidence="4" type="ORF">FGG08_000143</name>
</gene>
<dbReference type="EMBL" id="JAGHQL010000002">
    <property type="protein sequence ID" value="KAH0547654.1"/>
    <property type="molecule type" value="Genomic_DNA"/>
</dbReference>
<feature type="compositionally biased region" description="Polar residues" evidence="1">
    <location>
        <begin position="623"/>
        <end position="633"/>
    </location>
</feature>
<dbReference type="InterPro" id="IPR057559">
    <property type="entry name" value="SAM_6"/>
</dbReference>
<accession>A0A9P8L661</accession>
<comment type="caution">
    <text evidence="4">The sequence shown here is derived from an EMBL/GenBank/DDBJ whole genome shotgun (WGS) entry which is preliminary data.</text>
</comment>
<feature type="domain" description="DUF7102" evidence="2">
    <location>
        <begin position="672"/>
        <end position="850"/>
    </location>
</feature>